<name>A0A2K8UB10_9GAMM</name>
<dbReference type="KEGG" id="tsy:THSYN_18665"/>
<keyword evidence="2" id="KW-1185">Reference proteome</keyword>
<protein>
    <submittedName>
        <fullName evidence="1">Uncharacterized protein</fullName>
    </submittedName>
</protein>
<reference evidence="1 2" key="1">
    <citation type="submission" date="2017-03" db="EMBL/GenBank/DDBJ databases">
        <title>Complete genome sequence of Candidatus 'Thiodictyon syntrophicum' sp. nov. strain Cad16T, a photolithoautotroph purple sulfur bacterium isolated from an alpine meromictic lake.</title>
        <authorList>
            <person name="Luedin S.M."/>
            <person name="Pothier J.F."/>
            <person name="Danza F."/>
            <person name="Storelli N."/>
            <person name="Wittwer M."/>
            <person name="Tonolla M."/>
        </authorList>
    </citation>
    <scope>NUCLEOTIDE SEQUENCE [LARGE SCALE GENOMIC DNA]</scope>
    <source>
        <strain evidence="1 2">Cad16T</strain>
    </source>
</reference>
<accession>A0A2K8UB10</accession>
<gene>
    <name evidence="1" type="ORF">THSYN_18665</name>
</gene>
<proteinExistence type="predicted"/>
<dbReference type="EMBL" id="CP020370">
    <property type="protein sequence ID" value="AUB82762.1"/>
    <property type="molecule type" value="Genomic_DNA"/>
</dbReference>
<dbReference type="AlphaFoldDB" id="A0A2K8UB10"/>
<evidence type="ECO:0000313" key="1">
    <source>
        <dbReference type="EMBL" id="AUB82762.1"/>
    </source>
</evidence>
<evidence type="ECO:0000313" key="2">
    <source>
        <dbReference type="Proteomes" id="UP000232638"/>
    </source>
</evidence>
<dbReference type="Proteomes" id="UP000232638">
    <property type="component" value="Chromosome"/>
</dbReference>
<organism evidence="1 2">
    <name type="scientific">Candidatus Thiodictyon syntrophicum</name>
    <dbReference type="NCBI Taxonomy" id="1166950"/>
    <lineage>
        <taxon>Bacteria</taxon>
        <taxon>Pseudomonadati</taxon>
        <taxon>Pseudomonadota</taxon>
        <taxon>Gammaproteobacteria</taxon>
        <taxon>Chromatiales</taxon>
        <taxon>Chromatiaceae</taxon>
        <taxon>Thiodictyon</taxon>
    </lineage>
</organism>
<sequence length="62" mass="6430">MVLRLGPTSVNPPAVRRLINWPGRSARAAVSPVGQCLGDGLDWCFAVAADDRAGAGLGRQAD</sequence>